<dbReference type="InterPro" id="IPR004252">
    <property type="entry name" value="Probable_transposase_24"/>
</dbReference>
<dbReference type="EMBL" id="JACGWN010000004">
    <property type="protein sequence ID" value="KAL0451728.1"/>
    <property type="molecule type" value="Genomic_DNA"/>
</dbReference>
<reference evidence="2" key="1">
    <citation type="submission" date="2020-06" db="EMBL/GenBank/DDBJ databases">
        <authorList>
            <person name="Li T."/>
            <person name="Hu X."/>
            <person name="Zhang T."/>
            <person name="Song X."/>
            <person name="Zhang H."/>
            <person name="Dai N."/>
            <person name="Sheng W."/>
            <person name="Hou X."/>
            <person name="Wei L."/>
        </authorList>
    </citation>
    <scope>NUCLEOTIDE SEQUENCE</scope>
    <source>
        <strain evidence="2">KEN1</strain>
        <tissue evidence="2">Leaf</tissue>
    </source>
</reference>
<gene>
    <name evidence="2" type="ORF">Slati_1150900</name>
</gene>
<feature type="region of interest" description="Disordered" evidence="1">
    <location>
        <begin position="36"/>
        <end position="57"/>
    </location>
</feature>
<protein>
    <submittedName>
        <fullName evidence="2">Uncharacterized protein</fullName>
    </submittedName>
</protein>
<comment type="caution">
    <text evidence="2">The sequence shown here is derived from an EMBL/GenBank/DDBJ whole genome shotgun (WGS) entry which is preliminary data.</text>
</comment>
<feature type="compositionally biased region" description="Polar residues" evidence="1">
    <location>
        <begin position="45"/>
        <end position="57"/>
    </location>
</feature>
<sequence>MKNLLVRPVQLGQANEVWLQLQAFWASEDFRQVSSKNKANRPVNPATSSTVYRGGSSSIGMHKRKLVRGKLGRPPKQMELFKRCYKKKDDSSWNGPRAVEVAETFQKLMEDHQPQPTADDGPAESEASVAMTEQQMWLAAVGEKNKNHVFGLGSEAHCTTRTYTSLSPPPHPHLRTRPWRTALPASRG</sequence>
<feature type="region of interest" description="Disordered" evidence="1">
    <location>
        <begin position="161"/>
        <end position="188"/>
    </location>
</feature>
<proteinExistence type="predicted"/>
<organism evidence="2">
    <name type="scientific">Sesamum latifolium</name>
    <dbReference type="NCBI Taxonomy" id="2727402"/>
    <lineage>
        <taxon>Eukaryota</taxon>
        <taxon>Viridiplantae</taxon>
        <taxon>Streptophyta</taxon>
        <taxon>Embryophyta</taxon>
        <taxon>Tracheophyta</taxon>
        <taxon>Spermatophyta</taxon>
        <taxon>Magnoliopsida</taxon>
        <taxon>eudicotyledons</taxon>
        <taxon>Gunneridae</taxon>
        <taxon>Pentapetalae</taxon>
        <taxon>asterids</taxon>
        <taxon>lamiids</taxon>
        <taxon>Lamiales</taxon>
        <taxon>Pedaliaceae</taxon>
        <taxon>Sesamum</taxon>
    </lineage>
</organism>
<name>A0AAW2XDI2_9LAMI</name>
<dbReference type="Pfam" id="PF03004">
    <property type="entry name" value="Transposase_24"/>
    <property type="match status" value="1"/>
</dbReference>
<reference evidence="2" key="2">
    <citation type="journal article" date="2024" name="Plant">
        <title>Genomic evolution and insights into agronomic trait innovations of Sesamum species.</title>
        <authorList>
            <person name="Miao H."/>
            <person name="Wang L."/>
            <person name="Qu L."/>
            <person name="Liu H."/>
            <person name="Sun Y."/>
            <person name="Le M."/>
            <person name="Wang Q."/>
            <person name="Wei S."/>
            <person name="Zheng Y."/>
            <person name="Lin W."/>
            <person name="Duan Y."/>
            <person name="Cao H."/>
            <person name="Xiong S."/>
            <person name="Wang X."/>
            <person name="Wei L."/>
            <person name="Li C."/>
            <person name="Ma Q."/>
            <person name="Ju M."/>
            <person name="Zhao R."/>
            <person name="Li G."/>
            <person name="Mu C."/>
            <person name="Tian Q."/>
            <person name="Mei H."/>
            <person name="Zhang T."/>
            <person name="Gao T."/>
            <person name="Zhang H."/>
        </authorList>
    </citation>
    <scope>NUCLEOTIDE SEQUENCE</scope>
    <source>
        <strain evidence="2">KEN1</strain>
    </source>
</reference>
<accession>A0AAW2XDI2</accession>
<evidence type="ECO:0000313" key="2">
    <source>
        <dbReference type="EMBL" id="KAL0451728.1"/>
    </source>
</evidence>
<dbReference type="AlphaFoldDB" id="A0AAW2XDI2"/>
<evidence type="ECO:0000256" key="1">
    <source>
        <dbReference type="SAM" id="MobiDB-lite"/>
    </source>
</evidence>